<comment type="catalytic activity">
    <reaction evidence="15">
        <text>2'-deoxyribonucleotide-(2'-deoxyribose 5'-phosphate)-2'-deoxyribonucleotide-DNA = a 3'-end 2'-deoxyribonucleotide-(2,3-dehydro-2,3-deoxyribose 5'-phosphate)-DNA + a 5'-end 5'-phospho-2'-deoxyribonucleoside-DNA + H(+)</text>
        <dbReference type="Rhea" id="RHEA:66592"/>
        <dbReference type="Rhea" id="RHEA-COMP:13180"/>
        <dbReference type="Rhea" id="RHEA-COMP:16897"/>
        <dbReference type="Rhea" id="RHEA-COMP:17067"/>
        <dbReference type="ChEBI" id="CHEBI:15378"/>
        <dbReference type="ChEBI" id="CHEBI:136412"/>
        <dbReference type="ChEBI" id="CHEBI:157695"/>
        <dbReference type="ChEBI" id="CHEBI:167181"/>
        <dbReference type="EC" id="4.2.99.18"/>
    </reaction>
</comment>
<keyword evidence="14 19" id="KW-0326">Glycosidase</keyword>
<feature type="domain" description="Formamidopyrimidine-DNA glycosylase catalytic" evidence="18">
    <location>
        <begin position="2"/>
        <end position="106"/>
    </location>
</feature>
<evidence type="ECO:0000256" key="16">
    <source>
        <dbReference type="PROSITE-ProRule" id="PRU00391"/>
    </source>
</evidence>
<dbReference type="InterPro" id="IPR010663">
    <property type="entry name" value="Znf_FPG/IleRS"/>
</dbReference>
<dbReference type="SUPFAM" id="SSF57716">
    <property type="entry name" value="Glucocorticoid receptor-like (DNA-binding domain)"/>
    <property type="match status" value="1"/>
</dbReference>
<dbReference type="GO" id="GO:0006979">
    <property type="term" value="P:response to oxidative stress"/>
    <property type="evidence" value="ECO:0007669"/>
    <property type="project" value="UniProtKB-ARBA"/>
</dbReference>
<keyword evidence="11" id="KW-0234">DNA repair</keyword>
<dbReference type="PANTHER" id="PTHR22993:SF9">
    <property type="entry name" value="FORMAMIDOPYRIMIDINE-DNA GLYCOSYLASE"/>
    <property type="match status" value="1"/>
</dbReference>
<dbReference type="PANTHER" id="PTHR22993">
    <property type="entry name" value="FORMAMIDOPYRIMIDINE-DNA GLYCOSYLASE"/>
    <property type="match status" value="1"/>
</dbReference>
<dbReference type="PROSITE" id="PS51068">
    <property type="entry name" value="FPG_CAT"/>
    <property type="match status" value="1"/>
</dbReference>
<keyword evidence="10" id="KW-0238">DNA-binding</keyword>
<dbReference type="SMART" id="SM00898">
    <property type="entry name" value="Fapy_DNA_glyco"/>
    <property type="match status" value="1"/>
</dbReference>
<evidence type="ECO:0000256" key="4">
    <source>
        <dbReference type="ARBA" id="ARBA00011245"/>
    </source>
</evidence>
<evidence type="ECO:0000256" key="7">
    <source>
        <dbReference type="ARBA" id="ARBA00022771"/>
    </source>
</evidence>
<keyword evidence="5" id="KW-0479">Metal-binding</keyword>
<dbReference type="NCBIfam" id="NF002211">
    <property type="entry name" value="PRK01103.1"/>
    <property type="match status" value="1"/>
</dbReference>
<dbReference type="Pfam" id="PF06831">
    <property type="entry name" value="H2TH"/>
    <property type="match status" value="1"/>
</dbReference>
<evidence type="ECO:0000256" key="14">
    <source>
        <dbReference type="ARBA" id="ARBA00023295"/>
    </source>
</evidence>
<name>A0A3P1V610_9ACTO</name>
<dbReference type="SUPFAM" id="SSF81624">
    <property type="entry name" value="N-terminal domain of MutM-like DNA repair proteins"/>
    <property type="match status" value="1"/>
</dbReference>
<organism evidence="19 20">
    <name type="scientific">Actinomyces bowdenii</name>
    <dbReference type="NCBI Taxonomy" id="131109"/>
    <lineage>
        <taxon>Bacteria</taxon>
        <taxon>Bacillati</taxon>
        <taxon>Actinomycetota</taxon>
        <taxon>Actinomycetes</taxon>
        <taxon>Actinomycetales</taxon>
        <taxon>Actinomycetaceae</taxon>
        <taxon>Actinomyces</taxon>
    </lineage>
</organism>
<accession>A0A3P1V610</accession>
<dbReference type="Proteomes" id="UP000271272">
    <property type="component" value="Unassembled WGS sequence"/>
</dbReference>
<dbReference type="PROSITE" id="PS51066">
    <property type="entry name" value="ZF_FPG_2"/>
    <property type="match status" value="1"/>
</dbReference>
<dbReference type="InterPro" id="IPR010979">
    <property type="entry name" value="Ribosomal_uS13-like_H2TH"/>
</dbReference>
<keyword evidence="9" id="KW-0862">Zinc</keyword>
<dbReference type="GO" id="GO:0006284">
    <property type="term" value="P:base-excision repair"/>
    <property type="evidence" value="ECO:0007669"/>
    <property type="project" value="InterPro"/>
</dbReference>
<comment type="caution">
    <text evidence="19">The sequence shown here is derived from an EMBL/GenBank/DDBJ whole genome shotgun (WGS) entry which is preliminary data.</text>
</comment>
<sequence length="366" mass="38734">MPELPEVESVRAGLARHLAGRTITAVEVLDPRPLRRQDGGPRAFCDQLTGRVITAAVRRGKFLWLPLDDGRALAAHLGMSGQLLVRGTGTPGPGRRAAEAGDERVGEAPAVAGGADPAPFLGAAQGPRVDMTATRAPSLVRELSVRPRHLRARLQLSAQPQDPGTGAALDLVDQRMLGGLWVDDLVPTADGAPGGVGDRAALLPAGAAHIARDLLDEALDRRGAIARMRFSRRAVKSLLLDQGIVSGVGNIYADEGLWGAGIHGLRPGTALGPRVSGRLLEAVAQVMRRALAVGGTSFDALYVDAEGAAGYFARELAVYGRSGQECRRCRAQLRSEVIGGRSHTFCPRCQTRPRLMREPRHGASRS</sequence>
<dbReference type="GO" id="GO:0003690">
    <property type="term" value="F:double-stranded DNA binding"/>
    <property type="evidence" value="ECO:0007669"/>
    <property type="project" value="UniProtKB-ARBA"/>
</dbReference>
<comment type="similarity">
    <text evidence="3">Belongs to the FPG family.</text>
</comment>
<evidence type="ECO:0000256" key="9">
    <source>
        <dbReference type="ARBA" id="ARBA00022833"/>
    </source>
</evidence>
<dbReference type="AlphaFoldDB" id="A0A3P1V610"/>
<dbReference type="CDD" id="cd08966">
    <property type="entry name" value="EcFpg-like_N"/>
    <property type="match status" value="1"/>
</dbReference>
<dbReference type="GO" id="GO:0003684">
    <property type="term" value="F:damaged DNA binding"/>
    <property type="evidence" value="ECO:0007669"/>
    <property type="project" value="InterPro"/>
</dbReference>
<evidence type="ECO:0000256" key="10">
    <source>
        <dbReference type="ARBA" id="ARBA00023125"/>
    </source>
</evidence>
<dbReference type="GO" id="GO:0008270">
    <property type="term" value="F:zinc ion binding"/>
    <property type="evidence" value="ECO:0007669"/>
    <property type="project" value="UniProtKB-KW"/>
</dbReference>
<dbReference type="Gene3D" id="3.20.190.10">
    <property type="entry name" value="MutM-like, N-terminal"/>
    <property type="match status" value="1"/>
</dbReference>
<comment type="subunit">
    <text evidence="4">Monomer.</text>
</comment>
<dbReference type="OrthoDB" id="9800855at2"/>
<keyword evidence="13" id="KW-0511">Multifunctional enzyme</keyword>
<dbReference type="Pfam" id="PF06827">
    <property type="entry name" value="zf-FPG_IleRS"/>
    <property type="match status" value="1"/>
</dbReference>
<keyword evidence="20" id="KW-1185">Reference proteome</keyword>
<evidence type="ECO:0000259" key="17">
    <source>
        <dbReference type="PROSITE" id="PS51066"/>
    </source>
</evidence>
<evidence type="ECO:0000256" key="12">
    <source>
        <dbReference type="ARBA" id="ARBA00023239"/>
    </source>
</evidence>
<comment type="cofactor">
    <cofactor evidence="2">
        <name>Zn(2+)</name>
        <dbReference type="ChEBI" id="CHEBI:29105"/>
    </cofactor>
</comment>
<feature type="domain" description="FPG-type" evidence="17">
    <location>
        <begin position="317"/>
        <end position="351"/>
    </location>
</feature>
<evidence type="ECO:0000256" key="8">
    <source>
        <dbReference type="ARBA" id="ARBA00022801"/>
    </source>
</evidence>
<dbReference type="Gene3D" id="1.10.8.50">
    <property type="match status" value="1"/>
</dbReference>
<comment type="catalytic activity">
    <reaction evidence="1">
        <text>Hydrolysis of DNA containing ring-opened 7-methylguanine residues, releasing 2,6-diamino-4-hydroxy-5-(N-methyl)formamidopyrimidine.</text>
        <dbReference type="EC" id="3.2.2.23"/>
    </reaction>
</comment>
<evidence type="ECO:0000256" key="5">
    <source>
        <dbReference type="ARBA" id="ARBA00022723"/>
    </source>
</evidence>
<reference evidence="19 20" key="1">
    <citation type="submission" date="2018-11" db="EMBL/GenBank/DDBJ databases">
        <title>Genomes From Bacteria Associated with the Canine Oral Cavity: a Test Case for Automated Genome-Based Taxonomic Assignment.</title>
        <authorList>
            <person name="Coil D.A."/>
            <person name="Jospin G."/>
            <person name="Darling A.E."/>
            <person name="Wallis C."/>
            <person name="Davis I.J."/>
            <person name="Harris S."/>
            <person name="Eisen J.A."/>
            <person name="Holcombe L.J."/>
            <person name="O'Flynn C."/>
        </authorList>
    </citation>
    <scope>NUCLEOTIDE SEQUENCE [LARGE SCALE GENOMIC DNA]</scope>
    <source>
        <strain evidence="19 20">OH5050</strain>
    </source>
</reference>
<dbReference type="InterPro" id="IPR020629">
    <property type="entry name" value="FPG_Glyclase"/>
</dbReference>
<evidence type="ECO:0000256" key="1">
    <source>
        <dbReference type="ARBA" id="ARBA00001668"/>
    </source>
</evidence>
<evidence type="ECO:0000259" key="18">
    <source>
        <dbReference type="PROSITE" id="PS51068"/>
    </source>
</evidence>
<evidence type="ECO:0000313" key="19">
    <source>
        <dbReference type="EMBL" id="RRD29654.1"/>
    </source>
</evidence>
<evidence type="ECO:0000256" key="13">
    <source>
        <dbReference type="ARBA" id="ARBA00023268"/>
    </source>
</evidence>
<gene>
    <name evidence="19" type="ORF">EII10_04830</name>
</gene>
<protein>
    <submittedName>
        <fullName evidence="19">Bifunctional DNA-formamidopyrimidine glycosylase/DNA-(Apurinic or apyrimidinic site) lyase</fullName>
        <ecNumber evidence="19">3.2.2.23</ecNumber>
        <ecNumber evidence="19">4.2.99.18</ecNumber>
    </submittedName>
</protein>
<dbReference type="EMBL" id="RQZC01000005">
    <property type="protein sequence ID" value="RRD29654.1"/>
    <property type="molecule type" value="Genomic_DNA"/>
</dbReference>
<dbReference type="InterPro" id="IPR035937">
    <property type="entry name" value="FPG_N"/>
</dbReference>
<keyword evidence="8 19" id="KW-0378">Hydrolase</keyword>
<dbReference type="InterPro" id="IPR012319">
    <property type="entry name" value="FPG_cat"/>
</dbReference>
<evidence type="ECO:0000256" key="3">
    <source>
        <dbReference type="ARBA" id="ARBA00009409"/>
    </source>
</evidence>
<keyword evidence="6" id="KW-0227">DNA damage</keyword>
<dbReference type="FunFam" id="1.10.8.50:FF:000003">
    <property type="entry name" value="Formamidopyrimidine-DNA glycosylase"/>
    <property type="match status" value="1"/>
</dbReference>
<dbReference type="Pfam" id="PF01149">
    <property type="entry name" value="Fapy_DNA_glyco"/>
    <property type="match status" value="1"/>
</dbReference>
<keyword evidence="7 16" id="KW-0863">Zinc-finger</keyword>
<dbReference type="GO" id="GO:0140078">
    <property type="term" value="F:class I DNA-(apurinic or apyrimidinic site) endonuclease activity"/>
    <property type="evidence" value="ECO:0007669"/>
    <property type="project" value="UniProtKB-EC"/>
</dbReference>
<evidence type="ECO:0000256" key="11">
    <source>
        <dbReference type="ARBA" id="ARBA00023204"/>
    </source>
</evidence>
<dbReference type="GO" id="GO:0034039">
    <property type="term" value="F:8-oxo-7,8-dihydroguanine DNA N-glycosylase activity"/>
    <property type="evidence" value="ECO:0007669"/>
    <property type="project" value="TreeGrafter"/>
</dbReference>
<dbReference type="EC" id="4.2.99.18" evidence="19"/>
<evidence type="ECO:0000256" key="2">
    <source>
        <dbReference type="ARBA" id="ARBA00001947"/>
    </source>
</evidence>
<dbReference type="SMART" id="SM01232">
    <property type="entry name" value="H2TH"/>
    <property type="match status" value="1"/>
</dbReference>
<evidence type="ECO:0000256" key="15">
    <source>
        <dbReference type="ARBA" id="ARBA00044632"/>
    </source>
</evidence>
<dbReference type="RefSeq" id="WP_124933387.1">
    <property type="nucleotide sequence ID" value="NZ_RQZC01000005.1"/>
</dbReference>
<evidence type="ECO:0000256" key="6">
    <source>
        <dbReference type="ARBA" id="ARBA00022763"/>
    </source>
</evidence>
<dbReference type="InterPro" id="IPR015886">
    <property type="entry name" value="H2TH_FPG"/>
</dbReference>
<dbReference type="SUPFAM" id="SSF46946">
    <property type="entry name" value="S13-like H2TH domain"/>
    <property type="match status" value="1"/>
</dbReference>
<proteinExistence type="inferred from homology"/>
<dbReference type="InterPro" id="IPR000214">
    <property type="entry name" value="Znf_DNA_glyclase/AP_lyase"/>
</dbReference>
<dbReference type="EC" id="3.2.2.23" evidence="19"/>
<evidence type="ECO:0000313" key="20">
    <source>
        <dbReference type="Proteomes" id="UP000271272"/>
    </source>
</evidence>
<keyword evidence="12 19" id="KW-0456">Lyase</keyword>